<feature type="domain" description="Rhodanese" evidence="1">
    <location>
        <begin position="29"/>
        <end position="116"/>
    </location>
</feature>
<dbReference type="SUPFAM" id="SSF52821">
    <property type="entry name" value="Rhodanese/Cell cycle control phosphatase"/>
    <property type="match status" value="1"/>
</dbReference>
<evidence type="ECO:0000313" key="2">
    <source>
        <dbReference type="EMBL" id="MDL2345376.1"/>
    </source>
</evidence>
<sequence>MLNWLKTRLKPTPAVDVPTLTPQEAQARMRTGALLLDVRTVAERQVAFIPQSRSLPLSELPGQADRLPKDRVLITQCASGHRSRSAARWLAQRGYQVYNLGGGFHAWQAAGLPTKQR</sequence>
<keyword evidence="3" id="KW-1185">Reference proteome</keyword>
<organism evidence="2 3">
    <name type="scientific">Deinococcus rhizophilus</name>
    <dbReference type="NCBI Taxonomy" id="3049544"/>
    <lineage>
        <taxon>Bacteria</taxon>
        <taxon>Thermotogati</taxon>
        <taxon>Deinococcota</taxon>
        <taxon>Deinococci</taxon>
        <taxon>Deinococcales</taxon>
        <taxon>Deinococcaceae</taxon>
        <taxon>Deinococcus</taxon>
    </lineage>
</organism>
<dbReference type="Pfam" id="PF00581">
    <property type="entry name" value="Rhodanese"/>
    <property type="match status" value="1"/>
</dbReference>
<dbReference type="Gene3D" id="3.40.250.10">
    <property type="entry name" value="Rhodanese-like domain"/>
    <property type="match status" value="1"/>
</dbReference>
<comment type="caution">
    <text evidence="2">The sequence shown here is derived from an EMBL/GenBank/DDBJ whole genome shotgun (WGS) entry which is preliminary data.</text>
</comment>
<dbReference type="RefSeq" id="WP_285524904.1">
    <property type="nucleotide sequence ID" value="NZ_JASNGB010000190.1"/>
</dbReference>
<dbReference type="CDD" id="cd00158">
    <property type="entry name" value="RHOD"/>
    <property type="match status" value="1"/>
</dbReference>
<gene>
    <name evidence="2" type="ORF">QOL99_14635</name>
</gene>
<reference evidence="2 3" key="1">
    <citation type="submission" date="2023-05" db="EMBL/GenBank/DDBJ databases">
        <authorList>
            <person name="Gao F."/>
        </authorList>
    </citation>
    <scope>NUCLEOTIDE SEQUENCE [LARGE SCALE GENOMIC DNA]</scope>
    <source>
        <strain evidence="2 3">MIMF12</strain>
    </source>
</reference>
<dbReference type="PROSITE" id="PS50206">
    <property type="entry name" value="RHODANESE_3"/>
    <property type="match status" value="1"/>
</dbReference>
<accession>A0ABT7JJY9</accession>
<dbReference type="InterPro" id="IPR036873">
    <property type="entry name" value="Rhodanese-like_dom_sf"/>
</dbReference>
<dbReference type="PANTHER" id="PTHR43031:SF16">
    <property type="entry name" value="OXIDOREDUCTASE"/>
    <property type="match status" value="1"/>
</dbReference>
<dbReference type="Proteomes" id="UP001302059">
    <property type="component" value="Unassembled WGS sequence"/>
</dbReference>
<dbReference type="InterPro" id="IPR050229">
    <property type="entry name" value="GlpE_sulfurtransferase"/>
</dbReference>
<dbReference type="InterPro" id="IPR001763">
    <property type="entry name" value="Rhodanese-like_dom"/>
</dbReference>
<evidence type="ECO:0000313" key="3">
    <source>
        <dbReference type="Proteomes" id="UP001302059"/>
    </source>
</evidence>
<dbReference type="SMART" id="SM00450">
    <property type="entry name" value="RHOD"/>
    <property type="match status" value="1"/>
</dbReference>
<dbReference type="PANTHER" id="PTHR43031">
    <property type="entry name" value="FAD-DEPENDENT OXIDOREDUCTASE"/>
    <property type="match status" value="1"/>
</dbReference>
<evidence type="ECO:0000259" key="1">
    <source>
        <dbReference type="PROSITE" id="PS50206"/>
    </source>
</evidence>
<name>A0ABT7JJY9_9DEIO</name>
<proteinExistence type="predicted"/>
<dbReference type="EMBL" id="JASNGB010000190">
    <property type="protein sequence ID" value="MDL2345376.1"/>
    <property type="molecule type" value="Genomic_DNA"/>
</dbReference>
<protein>
    <submittedName>
        <fullName evidence="2">Rhodanese-like domain-containing protein</fullName>
    </submittedName>
</protein>